<comment type="similarity">
    <text evidence="1 3">Belongs to the class-II fumarase/aspartase family. Fumarase subfamily.</text>
</comment>
<dbReference type="FunFam" id="1.10.40.30:FF:000002">
    <property type="entry name" value="Fumarate hydratase class II"/>
    <property type="match status" value="1"/>
</dbReference>
<comment type="miscellaneous">
    <text evidence="3">There are 2 substrate-binding sites: the catalytic A site, and the non-catalytic B site that may play a role in the transfer of substrate or product between the active site and the solvent. Alternatively, the B site may bind allosteric effectors.</text>
</comment>
<dbReference type="InterPro" id="IPR018951">
    <property type="entry name" value="Fumarase_C_C"/>
</dbReference>
<evidence type="ECO:0000259" key="4">
    <source>
        <dbReference type="Pfam" id="PF00206"/>
    </source>
</evidence>
<dbReference type="PRINTS" id="PR00149">
    <property type="entry name" value="FUMRATELYASE"/>
</dbReference>
<dbReference type="PROSITE" id="PS00163">
    <property type="entry name" value="FUMARATE_LYASES"/>
    <property type="match status" value="1"/>
</dbReference>
<accession>I0W8H6</accession>
<reference evidence="6 7" key="1">
    <citation type="journal article" date="2012" name="J. Bacteriol.">
        <title>Genome Sequence of the Halotolerant Bacterium Imtechella halotolerans K1T.</title>
        <authorList>
            <person name="Kumar S."/>
            <person name="Vikram S."/>
            <person name="Subramanian S."/>
            <person name="Raghava G.P."/>
            <person name="Pinnaka A.K."/>
        </authorList>
    </citation>
    <scope>NUCLEOTIDE SEQUENCE [LARGE SCALE GENOMIC DNA]</scope>
    <source>
        <strain evidence="6 7">K1</strain>
    </source>
</reference>
<comment type="function">
    <text evidence="3">Involved in the TCA cycle. Catalyzes the stereospecific interconversion of fumarate to L-malate.</text>
</comment>
<protein>
    <recommendedName>
        <fullName evidence="3">Fumarate hydratase class II</fullName>
        <shortName evidence="3">Fumarase C</shortName>
        <ecNumber evidence="3">4.2.1.2</ecNumber>
    </recommendedName>
    <alternativeName>
        <fullName evidence="3">Aerobic fumarase</fullName>
    </alternativeName>
    <alternativeName>
        <fullName evidence="3">Iron-independent fumarase</fullName>
    </alternativeName>
</protein>
<dbReference type="eggNOG" id="COG0114">
    <property type="taxonomic scope" value="Bacteria"/>
</dbReference>
<dbReference type="GO" id="GO:0006106">
    <property type="term" value="P:fumarate metabolic process"/>
    <property type="evidence" value="ECO:0007669"/>
    <property type="project" value="InterPro"/>
</dbReference>
<comment type="pathway">
    <text evidence="3">Carbohydrate metabolism; tricarboxylic acid cycle; (S)-malate from fumarate: step 1/1.</text>
</comment>
<dbReference type="NCBIfam" id="TIGR00979">
    <property type="entry name" value="fumC_II"/>
    <property type="match status" value="1"/>
</dbReference>
<dbReference type="PANTHER" id="PTHR11444:SF1">
    <property type="entry name" value="FUMARATE HYDRATASE, MITOCHONDRIAL"/>
    <property type="match status" value="1"/>
</dbReference>
<dbReference type="Pfam" id="PF10415">
    <property type="entry name" value="FumaraseC_C"/>
    <property type="match status" value="1"/>
</dbReference>
<dbReference type="FunFam" id="1.20.200.10:FF:000001">
    <property type="entry name" value="Fumarate hydratase, mitochondrial"/>
    <property type="match status" value="1"/>
</dbReference>
<dbReference type="SUPFAM" id="SSF48557">
    <property type="entry name" value="L-aspartase-like"/>
    <property type="match status" value="1"/>
</dbReference>
<dbReference type="AlphaFoldDB" id="I0W8H6"/>
<feature type="binding site" evidence="3">
    <location>
        <position position="188"/>
    </location>
    <ligand>
        <name>substrate</name>
    </ligand>
</feature>
<dbReference type="EMBL" id="AJJU01000034">
    <property type="protein sequence ID" value="EID72692.1"/>
    <property type="molecule type" value="Genomic_DNA"/>
</dbReference>
<feature type="active site" description="Proton donor/acceptor" evidence="3">
    <location>
        <position position="189"/>
    </location>
</feature>
<evidence type="ECO:0000259" key="5">
    <source>
        <dbReference type="Pfam" id="PF10415"/>
    </source>
</evidence>
<dbReference type="Gene3D" id="1.10.40.30">
    <property type="entry name" value="Fumarase/aspartase (C-terminal domain)"/>
    <property type="match status" value="1"/>
</dbReference>
<dbReference type="InterPro" id="IPR022761">
    <property type="entry name" value="Fumarate_lyase_N"/>
</dbReference>
<dbReference type="GO" id="GO:0004333">
    <property type="term" value="F:fumarate hydratase activity"/>
    <property type="evidence" value="ECO:0007669"/>
    <property type="project" value="UniProtKB-UniRule"/>
</dbReference>
<dbReference type="InterPro" id="IPR024083">
    <property type="entry name" value="Fumarase/histidase_N"/>
</dbReference>
<dbReference type="InterPro" id="IPR008948">
    <property type="entry name" value="L-Aspartase-like"/>
</dbReference>
<gene>
    <name evidence="3" type="primary">fumC</name>
    <name evidence="6" type="ORF">W5A_11204</name>
</gene>
<keyword evidence="3" id="KW-0816">Tricarboxylic acid cycle</keyword>
<evidence type="ECO:0000256" key="3">
    <source>
        <dbReference type="HAMAP-Rule" id="MF_00743"/>
    </source>
</evidence>
<dbReference type="CDD" id="cd01362">
    <property type="entry name" value="Fumarase_classII"/>
    <property type="match status" value="1"/>
</dbReference>
<dbReference type="GO" id="GO:0006108">
    <property type="term" value="P:malate metabolic process"/>
    <property type="evidence" value="ECO:0007669"/>
    <property type="project" value="TreeGrafter"/>
</dbReference>
<feature type="binding site" evidence="3">
    <location>
        <position position="320"/>
    </location>
    <ligand>
        <name>substrate</name>
    </ligand>
</feature>
<sequence length="465" mass="50698">MEFRIEKDTMGEVKVPADKLWGAQTERSRNNFKIGAAASMPKEIIYGFAYLKKAAAYTNCELGVLPIEKRDYIAQVCDEILTGQHDDQFPLVIWQTGSGTQSNMNVNEVIANRAHQLAGKVVGEGEKTLQPNDDVNKSQSSNDTFPTGMHIAAYKMIVETTIPGVTQLRNTLKKKSEEFKQVVKIGRTHLMDATPLTLGQEFSGYVSQLDHGLRALNNTLDHLSELALGGTAVGTGINTPKGYAKRVAEYIANFTEHPFKSADNKFEALAAHDAFVETHGALKQLAVSLNKIANDIRMMASGPRSGIGEILIPENEPGSSIMPGKVNPTQCEAITMVCAQVMGNDVAITVGGTQGHYELNVFKPMMAANLLQSARLIGDACVSFDEHCAQGIEPNHRRIKELVDGSLMLVTALNTKIGYYKAAEIANTAHKNGTTLREEAVNLGYVTAEEFDQWVKPEDMVGSLK</sequence>
<dbReference type="InterPro" id="IPR000362">
    <property type="entry name" value="Fumarate_lyase_fam"/>
</dbReference>
<dbReference type="Gene3D" id="1.10.275.10">
    <property type="entry name" value="Fumarase/aspartase (N-terminal domain)"/>
    <property type="match status" value="1"/>
</dbReference>
<keyword evidence="3" id="KW-0963">Cytoplasm</keyword>
<evidence type="ECO:0000256" key="2">
    <source>
        <dbReference type="ARBA" id="ARBA00023239"/>
    </source>
</evidence>
<feature type="binding site" evidence="3">
    <location>
        <begin position="325"/>
        <end position="327"/>
    </location>
    <ligand>
        <name>substrate</name>
    </ligand>
</feature>
<feature type="active site" evidence="3">
    <location>
        <position position="319"/>
    </location>
</feature>
<dbReference type="GO" id="GO:0006099">
    <property type="term" value="P:tricarboxylic acid cycle"/>
    <property type="evidence" value="ECO:0007669"/>
    <property type="project" value="UniProtKB-UniRule"/>
</dbReference>
<name>I0W8H6_9FLAO</name>
<feature type="site" description="Important for catalytic activity" evidence="3">
    <location>
        <position position="332"/>
    </location>
</feature>
<dbReference type="InterPro" id="IPR020557">
    <property type="entry name" value="Fumarate_lyase_CS"/>
</dbReference>
<dbReference type="Pfam" id="PF00206">
    <property type="entry name" value="Lyase_1"/>
    <property type="match status" value="1"/>
</dbReference>
<organism evidence="6 7">
    <name type="scientific">Imtechella halotolerans K1</name>
    <dbReference type="NCBI Taxonomy" id="946077"/>
    <lineage>
        <taxon>Bacteria</taxon>
        <taxon>Pseudomonadati</taxon>
        <taxon>Bacteroidota</taxon>
        <taxon>Flavobacteriia</taxon>
        <taxon>Flavobacteriales</taxon>
        <taxon>Flavobacteriaceae</taxon>
        <taxon>Imtechella</taxon>
    </lineage>
</organism>
<dbReference type="RefSeq" id="WP_008240673.1">
    <property type="nucleotide sequence ID" value="NZ_AJJU01000034.1"/>
</dbReference>
<comment type="catalytic activity">
    <reaction evidence="3">
        <text>(S)-malate = fumarate + H2O</text>
        <dbReference type="Rhea" id="RHEA:12460"/>
        <dbReference type="ChEBI" id="CHEBI:15377"/>
        <dbReference type="ChEBI" id="CHEBI:15589"/>
        <dbReference type="ChEBI" id="CHEBI:29806"/>
        <dbReference type="EC" id="4.2.1.2"/>
    </reaction>
</comment>
<dbReference type="GO" id="GO:0005737">
    <property type="term" value="C:cytoplasm"/>
    <property type="evidence" value="ECO:0007669"/>
    <property type="project" value="UniProtKB-SubCell"/>
</dbReference>
<dbReference type="NCBIfam" id="NF008909">
    <property type="entry name" value="PRK12273.1"/>
    <property type="match status" value="1"/>
</dbReference>
<dbReference type="PATRIC" id="fig|946077.3.peg.2258"/>
<feature type="binding site" evidence="3">
    <location>
        <begin position="98"/>
        <end position="100"/>
    </location>
    <ligand>
        <name>substrate</name>
    </ligand>
</feature>
<comment type="caution">
    <text evidence="3">Lacks conserved residue(s) required for the propagation of feature annotation.</text>
</comment>
<dbReference type="InterPro" id="IPR005677">
    <property type="entry name" value="Fum_hydII"/>
</dbReference>
<feature type="domain" description="Fumarase C C-terminal" evidence="5">
    <location>
        <begin position="409"/>
        <end position="461"/>
    </location>
</feature>
<dbReference type="UniPathway" id="UPA00223">
    <property type="reaction ID" value="UER01007"/>
</dbReference>
<comment type="caution">
    <text evidence="6">The sequence shown here is derived from an EMBL/GenBank/DDBJ whole genome shotgun (WGS) entry which is preliminary data.</text>
</comment>
<dbReference type="STRING" id="946077.W5A_11204"/>
<dbReference type="OrthoDB" id="9802809at2"/>
<evidence type="ECO:0000256" key="1">
    <source>
        <dbReference type="ARBA" id="ARBA00009084"/>
    </source>
</evidence>
<evidence type="ECO:0000313" key="6">
    <source>
        <dbReference type="EMBL" id="EID72692.1"/>
    </source>
</evidence>
<feature type="binding site" evidence="3">
    <location>
        <begin position="140"/>
        <end position="142"/>
    </location>
    <ligand>
        <name>substrate</name>
    </ligand>
</feature>
<comment type="subunit">
    <text evidence="3">Homotetramer.</text>
</comment>
<proteinExistence type="inferred from homology"/>
<dbReference type="Gene3D" id="1.20.200.10">
    <property type="entry name" value="Fumarase/aspartase (Central domain)"/>
    <property type="match status" value="1"/>
</dbReference>
<keyword evidence="2 3" id="KW-0456">Lyase</keyword>
<dbReference type="PANTHER" id="PTHR11444">
    <property type="entry name" value="ASPARTATEAMMONIA/ARGININOSUCCINATE/ADENYLOSUCCINATE LYASE"/>
    <property type="match status" value="1"/>
</dbReference>
<dbReference type="EC" id="4.2.1.2" evidence="3"/>
<dbReference type="HAMAP" id="MF_00743">
    <property type="entry name" value="FumaraseC"/>
    <property type="match status" value="1"/>
</dbReference>
<feature type="domain" description="Fumarate lyase N-terminal" evidence="4">
    <location>
        <begin position="11"/>
        <end position="343"/>
    </location>
</feature>
<dbReference type="Proteomes" id="UP000005938">
    <property type="component" value="Unassembled WGS sequence"/>
</dbReference>
<comment type="subcellular location">
    <subcellularLocation>
        <location evidence="3">Cytoplasm</location>
    </subcellularLocation>
</comment>
<keyword evidence="7" id="KW-1185">Reference proteome</keyword>
<dbReference type="FunFam" id="1.10.275.10:FF:000001">
    <property type="entry name" value="Fumarate hydratase, mitochondrial"/>
    <property type="match status" value="1"/>
</dbReference>
<evidence type="ECO:0000313" key="7">
    <source>
        <dbReference type="Proteomes" id="UP000005938"/>
    </source>
</evidence>